<dbReference type="EMBL" id="KQ106340">
    <property type="protein sequence ID" value="KMS65743.1"/>
    <property type="molecule type" value="Genomic_DNA"/>
</dbReference>
<dbReference type="Proteomes" id="UP000035740">
    <property type="component" value="Unassembled WGS sequence"/>
</dbReference>
<evidence type="ECO:0000313" key="1">
    <source>
        <dbReference type="EMBL" id="KMS65743.1"/>
    </source>
</evidence>
<gene>
    <name evidence="1" type="ORF">BVRB_034330</name>
</gene>
<sequence length="195" mass="22706">EQFSAVISTLNDFQPDLQYQLDAILYDIRMSADQYDRDQVLSAMRSLFKLQCTKEEARLQRCLKELRQIVVEKYPVCVQQVHAVTDSAVCLDPKLAMGFLDLVCREWNVERTLYNRRASMNNNFSKALAQMETLLSKKKEPQRAVSTETYFTRLDAQEVSQLKRLFQLCTEFSGKLVSIFVFRFCLFASKLLVFV</sequence>
<name>A0A0J7YRF8_BETVV</name>
<evidence type="ECO:0000313" key="2">
    <source>
        <dbReference type="Proteomes" id="UP000035740"/>
    </source>
</evidence>
<accession>A0A0J7YRF8</accession>
<dbReference type="AlphaFoldDB" id="A0A0J7YRF8"/>
<protein>
    <submittedName>
        <fullName evidence="1">Uncharacterized protein</fullName>
    </submittedName>
</protein>
<organism evidence="1 2">
    <name type="scientific">Beta vulgaris subsp. vulgaris</name>
    <name type="common">Beet</name>
    <dbReference type="NCBI Taxonomy" id="3555"/>
    <lineage>
        <taxon>Eukaryota</taxon>
        <taxon>Viridiplantae</taxon>
        <taxon>Streptophyta</taxon>
        <taxon>Embryophyta</taxon>
        <taxon>Tracheophyta</taxon>
        <taxon>Spermatophyta</taxon>
        <taxon>Magnoliopsida</taxon>
        <taxon>eudicotyledons</taxon>
        <taxon>Gunneridae</taxon>
        <taxon>Pentapetalae</taxon>
        <taxon>Caryophyllales</taxon>
        <taxon>Chenopodiaceae</taxon>
        <taxon>Betoideae</taxon>
        <taxon>Beta</taxon>
    </lineage>
</organism>
<feature type="non-terminal residue" evidence="1">
    <location>
        <position position="1"/>
    </location>
</feature>
<proteinExistence type="predicted"/>
<dbReference type="Gramene" id="KMS65743">
    <property type="protein sequence ID" value="KMS65743"/>
    <property type="gene ID" value="BVRB_034330"/>
</dbReference>
<reference evidence="1 2" key="1">
    <citation type="journal article" date="2014" name="Nature">
        <title>The genome of the recently domesticated crop plant sugar beet (Beta vulgaris).</title>
        <authorList>
            <person name="Dohm J.C."/>
            <person name="Minoche A.E."/>
            <person name="Holtgrawe D."/>
            <person name="Capella-Gutierrez S."/>
            <person name="Zakrzewski F."/>
            <person name="Tafer H."/>
            <person name="Rupp O."/>
            <person name="Sorensen T.R."/>
            <person name="Stracke R."/>
            <person name="Reinhardt R."/>
            <person name="Goesmann A."/>
            <person name="Kraft T."/>
            <person name="Schulz B."/>
            <person name="Stadler P.F."/>
            <person name="Schmidt T."/>
            <person name="Gabaldon T."/>
            <person name="Lehrach H."/>
            <person name="Weisshaar B."/>
            <person name="Himmelbauer H."/>
        </authorList>
    </citation>
    <scope>NUCLEOTIDE SEQUENCE [LARGE SCALE GENOMIC DNA]</scope>
    <source>
        <tissue evidence="1">Taproot</tissue>
    </source>
</reference>
<keyword evidence="2" id="KW-1185">Reference proteome</keyword>